<feature type="domain" description="HTH rpiR-type" evidence="4">
    <location>
        <begin position="6"/>
        <end position="81"/>
    </location>
</feature>
<dbReference type="InterPro" id="IPR046348">
    <property type="entry name" value="SIS_dom_sf"/>
</dbReference>
<dbReference type="GO" id="GO:1901135">
    <property type="term" value="P:carbohydrate derivative metabolic process"/>
    <property type="evidence" value="ECO:0007669"/>
    <property type="project" value="InterPro"/>
</dbReference>
<dbReference type="InterPro" id="IPR009057">
    <property type="entry name" value="Homeodomain-like_sf"/>
</dbReference>
<evidence type="ECO:0000313" key="7">
    <source>
        <dbReference type="Proteomes" id="UP000245695"/>
    </source>
</evidence>
<dbReference type="SUPFAM" id="SSF53697">
    <property type="entry name" value="SIS domain"/>
    <property type="match status" value="1"/>
</dbReference>
<evidence type="ECO:0000313" key="6">
    <source>
        <dbReference type="EMBL" id="CEI73103.1"/>
    </source>
</evidence>
<dbReference type="Gene3D" id="1.10.10.10">
    <property type="entry name" value="Winged helix-like DNA-binding domain superfamily/Winged helix DNA-binding domain"/>
    <property type="match status" value="1"/>
</dbReference>
<dbReference type="InterPro" id="IPR035472">
    <property type="entry name" value="RpiR-like_SIS"/>
</dbReference>
<dbReference type="SUPFAM" id="SSF46689">
    <property type="entry name" value="Homeodomain-like"/>
    <property type="match status" value="1"/>
</dbReference>
<dbReference type="PROSITE" id="PS51071">
    <property type="entry name" value="HTH_RPIR"/>
    <property type="match status" value="1"/>
</dbReference>
<dbReference type="InterPro" id="IPR047640">
    <property type="entry name" value="RpiR-like"/>
</dbReference>
<dbReference type="Pfam" id="PF01380">
    <property type="entry name" value="SIS"/>
    <property type="match status" value="1"/>
</dbReference>
<accession>A0A2P2BRX4</accession>
<keyword evidence="3" id="KW-0804">Transcription</keyword>
<dbReference type="EMBL" id="LN650648">
    <property type="protein sequence ID" value="CEI73103.1"/>
    <property type="molecule type" value="Genomic_DNA"/>
</dbReference>
<organism evidence="6 7">
    <name type="scientific">Romboutsia hominis</name>
    <dbReference type="NCBI Taxonomy" id="1507512"/>
    <lineage>
        <taxon>Bacteria</taxon>
        <taxon>Bacillati</taxon>
        <taxon>Bacillota</taxon>
        <taxon>Clostridia</taxon>
        <taxon>Peptostreptococcales</taxon>
        <taxon>Peptostreptococcaceae</taxon>
        <taxon>Romboutsia</taxon>
    </lineage>
</organism>
<keyword evidence="2" id="KW-0238">DNA-binding</keyword>
<reference evidence="6 7" key="1">
    <citation type="submission" date="2014-09" db="EMBL/GenBank/DDBJ databases">
        <authorList>
            <person name="Hornung B.V."/>
        </authorList>
    </citation>
    <scope>NUCLEOTIDE SEQUENCE [LARGE SCALE GENOMIC DNA]</scope>
    <source>
        <strain evidence="6 7">FRIFI</strain>
    </source>
</reference>
<dbReference type="PANTHER" id="PTHR30514">
    <property type="entry name" value="GLUCOKINASE"/>
    <property type="match status" value="1"/>
</dbReference>
<dbReference type="InterPro" id="IPR001347">
    <property type="entry name" value="SIS_dom"/>
</dbReference>
<evidence type="ECO:0000259" key="4">
    <source>
        <dbReference type="PROSITE" id="PS51071"/>
    </source>
</evidence>
<proteinExistence type="predicted"/>
<dbReference type="Pfam" id="PF01418">
    <property type="entry name" value="HTH_6"/>
    <property type="match status" value="1"/>
</dbReference>
<evidence type="ECO:0000259" key="5">
    <source>
        <dbReference type="PROSITE" id="PS51464"/>
    </source>
</evidence>
<protein>
    <submittedName>
        <fullName evidence="6">RpiR phosphosugar-binding transcriptional regulator</fullName>
    </submittedName>
</protein>
<evidence type="ECO:0000256" key="1">
    <source>
        <dbReference type="ARBA" id="ARBA00023015"/>
    </source>
</evidence>
<dbReference type="GO" id="GO:0003677">
    <property type="term" value="F:DNA binding"/>
    <property type="evidence" value="ECO:0007669"/>
    <property type="project" value="UniProtKB-KW"/>
</dbReference>
<keyword evidence="7" id="KW-1185">Reference proteome</keyword>
<dbReference type="GO" id="GO:0097367">
    <property type="term" value="F:carbohydrate derivative binding"/>
    <property type="evidence" value="ECO:0007669"/>
    <property type="project" value="InterPro"/>
</dbReference>
<evidence type="ECO:0000256" key="2">
    <source>
        <dbReference type="ARBA" id="ARBA00023125"/>
    </source>
</evidence>
<name>A0A2P2BRX4_9FIRM</name>
<dbReference type="Proteomes" id="UP000245695">
    <property type="component" value="Chromosome 1"/>
</dbReference>
<keyword evidence="1" id="KW-0805">Transcription regulation</keyword>
<dbReference type="AlphaFoldDB" id="A0A2P2BRX4"/>
<dbReference type="CDD" id="cd05013">
    <property type="entry name" value="SIS_RpiR"/>
    <property type="match status" value="1"/>
</dbReference>
<dbReference type="Gene3D" id="3.40.50.10490">
    <property type="entry name" value="Glucose-6-phosphate isomerase like protein, domain 1"/>
    <property type="match status" value="1"/>
</dbReference>
<dbReference type="KEGG" id="rhom:FRIFI_1569"/>
<dbReference type="GO" id="GO:0003700">
    <property type="term" value="F:DNA-binding transcription factor activity"/>
    <property type="evidence" value="ECO:0007669"/>
    <property type="project" value="InterPro"/>
</dbReference>
<dbReference type="RefSeq" id="WP_092925519.1">
    <property type="nucleotide sequence ID" value="NZ_FJTZ01000012.1"/>
</dbReference>
<gene>
    <name evidence="6" type="ORF">FRIFI_1569</name>
</gene>
<dbReference type="InterPro" id="IPR036388">
    <property type="entry name" value="WH-like_DNA-bd_sf"/>
</dbReference>
<dbReference type="InterPro" id="IPR000281">
    <property type="entry name" value="HTH_RpiR"/>
</dbReference>
<dbReference type="PANTHER" id="PTHR30514:SF21">
    <property type="entry name" value="RPIR-FAMILY TRANSCRIPTIONAL REGULATOR"/>
    <property type="match status" value="1"/>
</dbReference>
<sequence length="274" mass="31247">MEYSDNTVLKNLKSRYDKFTNVERTIANFFINNREIQKLSSKAVSEKLFVSEASLSRFAKKCGYKGFREFIFEYEKNISKYNREEISNLVINTYQDLLDSCHMMINQNQMKEVAHLLTTSKRVCVFGMGSSGIAAEEVHLRFMRLGLNIEAVYDSHRIKMLSSLANEESVIIAISLSGTTKEILQGIGIAKANGAKIIMITSNNSFHLSSFCDEVILIPTINALEAGDCISPQFPILVMIDILYTYFIKIESYYQKKVNTLNALFKYDEENILI</sequence>
<feature type="domain" description="SIS" evidence="5">
    <location>
        <begin position="113"/>
        <end position="253"/>
    </location>
</feature>
<dbReference type="PROSITE" id="PS51464">
    <property type="entry name" value="SIS"/>
    <property type="match status" value="1"/>
</dbReference>
<evidence type="ECO:0000256" key="3">
    <source>
        <dbReference type="ARBA" id="ARBA00023163"/>
    </source>
</evidence>